<sequence length="238" mass="24300">MERRTFLRASALSAGGLGAVAAGAPAASAAAGAPAASAADPLRVQVLLFDGVEEQDWVAPVEVLGLAGRASGGAVTTTLVTTGRPGAVTCNFGTRVEVAQGWSPREADVLVVPGGGYANQTGPGVRRLMADQGFLRRLAGTDLLHVGICTGVMVLSAAGLTRGRNATTHTNARADLATQGATVVNARVVDDGDLVTGGGVTSGLDVALWLVERFLGAQLANRVETILEYERRGTVWRA</sequence>
<dbReference type="GO" id="GO:0016829">
    <property type="term" value="F:lyase activity"/>
    <property type="evidence" value="ECO:0007669"/>
    <property type="project" value="UniProtKB-KW"/>
</dbReference>
<comment type="caution">
    <text evidence="3">The sequence shown here is derived from an EMBL/GenBank/DDBJ whole genome shotgun (WGS) entry which is preliminary data.</text>
</comment>
<name>A0ABV9XXL4_9PSEU</name>
<dbReference type="RefSeq" id="WP_344042737.1">
    <property type="nucleotide sequence ID" value="NZ_BAAAKE010000036.1"/>
</dbReference>
<organism evidence="3 4">
    <name type="scientific">Saccharothrix xinjiangensis</name>
    <dbReference type="NCBI Taxonomy" id="204798"/>
    <lineage>
        <taxon>Bacteria</taxon>
        <taxon>Bacillati</taxon>
        <taxon>Actinomycetota</taxon>
        <taxon>Actinomycetes</taxon>
        <taxon>Pseudonocardiales</taxon>
        <taxon>Pseudonocardiaceae</taxon>
        <taxon>Saccharothrix</taxon>
    </lineage>
</organism>
<accession>A0ABV9XXL4</accession>
<dbReference type="EC" id="4.2.1.-" evidence="3"/>
<dbReference type="CDD" id="cd03139">
    <property type="entry name" value="GATase1_PfpI_2"/>
    <property type="match status" value="1"/>
</dbReference>
<dbReference type="PANTHER" id="PTHR43130:SF2">
    <property type="entry name" value="DJ-1_PFPI DOMAIN-CONTAINING PROTEIN"/>
    <property type="match status" value="1"/>
</dbReference>
<dbReference type="PROSITE" id="PS51318">
    <property type="entry name" value="TAT"/>
    <property type="match status" value="1"/>
</dbReference>
<evidence type="ECO:0000313" key="4">
    <source>
        <dbReference type="Proteomes" id="UP001595833"/>
    </source>
</evidence>
<dbReference type="InterPro" id="IPR029062">
    <property type="entry name" value="Class_I_gatase-like"/>
</dbReference>
<evidence type="ECO:0000313" key="3">
    <source>
        <dbReference type="EMBL" id="MFC5054204.1"/>
    </source>
</evidence>
<evidence type="ECO:0000259" key="2">
    <source>
        <dbReference type="Pfam" id="PF01965"/>
    </source>
</evidence>
<reference evidence="4" key="1">
    <citation type="journal article" date="2019" name="Int. J. Syst. Evol. Microbiol.">
        <title>The Global Catalogue of Microorganisms (GCM) 10K type strain sequencing project: providing services to taxonomists for standard genome sequencing and annotation.</title>
        <authorList>
            <consortium name="The Broad Institute Genomics Platform"/>
            <consortium name="The Broad Institute Genome Sequencing Center for Infectious Disease"/>
            <person name="Wu L."/>
            <person name="Ma J."/>
        </authorList>
    </citation>
    <scope>NUCLEOTIDE SEQUENCE [LARGE SCALE GENOMIC DNA]</scope>
    <source>
        <strain evidence="4">KCTC 12848</strain>
    </source>
</reference>
<dbReference type="Proteomes" id="UP001595833">
    <property type="component" value="Unassembled WGS sequence"/>
</dbReference>
<dbReference type="EMBL" id="JBHSJB010000009">
    <property type="protein sequence ID" value="MFC5054204.1"/>
    <property type="molecule type" value="Genomic_DNA"/>
</dbReference>
<keyword evidence="4" id="KW-1185">Reference proteome</keyword>
<dbReference type="InterPro" id="IPR002818">
    <property type="entry name" value="DJ-1/PfpI"/>
</dbReference>
<evidence type="ECO:0000256" key="1">
    <source>
        <dbReference type="SAM" id="SignalP"/>
    </source>
</evidence>
<keyword evidence="1" id="KW-0732">Signal</keyword>
<dbReference type="Gene3D" id="3.40.50.880">
    <property type="match status" value="1"/>
</dbReference>
<dbReference type="SUPFAM" id="SSF52317">
    <property type="entry name" value="Class I glutamine amidotransferase-like"/>
    <property type="match status" value="1"/>
</dbReference>
<keyword evidence="3" id="KW-0456">Lyase</keyword>
<dbReference type="PANTHER" id="PTHR43130">
    <property type="entry name" value="ARAC-FAMILY TRANSCRIPTIONAL REGULATOR"/>
    <property type="match status" value="1"/>
</dbReference>
<dbReference type="Pfam" id="PF01965">
    <property type="entry name" value="DJ-1_PfpI"/>
    <property type="match status" value="1"/>
</dbReference>
<dbReference type="InterPro" id="IPR006311">
    <property type="entry name" value="TAT_signal"/>
</dbReference>
<gene>
    <name evidence="3" type="ORF">ACFPFM_10585</name>
</gene>
<feature type="signal peptide" evidence="1">
    <location>
        <begin position="1"/>
        <end position="29"/>
    </location>
</feature>
<proteinExistence type="predicted"/>
<feature type="domain" description="DJ-1/PfpI" evidence="2">
    <location>
        <begin position="43"/>
        <end position="212"/>
    </location>
</feature>
<dbReference type="InterPro" id="IPR052158">
    <property type="entry name" value="INH-QAR"/>
</dbReference>
<feature type="chain" id="PRO_5046399383" evidence="1">
    <location>
        <begin position="30"/>
        <end position="238"/>
    </location>
</feature>
<protein>
    <submittedName>
        <fullName evidence="3">DJ-1/PfpI family protein</fullName>
        <ecNumber evidence="3">4.2.1.-</ecNumber>
    </submittedName>
</protein>